<evidence type="ECO:0000256" key="2">
    <source>
        <dbReference type="PROSITE-ProRule" id="PRU00059"/>
    </source>
</evidence>
<reference evidence="6" key="1">
    <citation type="submission" date="2023-07" db="EMBL/GenBank/DDBJ databases">
        <authorList>
            <consortium name="CYATHOMIX"/>
        </authorList>
    </citation>
    <scope>NUCLEOTIDE SEQUENCE</scope>
    <source>
        <strain evidence="6">N/A</strain>
    </source>
</reference>
<dbReference type="InterPro" id="IPR001304">
    <property type="entry name" value="C-type_lectin-like"/>
</dbReference>
<dbReference type="EMBL" id="CATQJL010000001">
    <property type="protein sequence ID" value="CAJ0590772.1"/>
    <property type="molecule type" value="Genomic_DNA"/>
</dbReference>
<dbReference type="InterPro" id="IPR016187">
    <property type="entry name" value="CTDL_fold"/>
</dbReference>
<organism evidence="6 7">
    <name type="scientific">Cylicocyclus nassatus</name>
    <name type="common">Nematode worm</name>
    <dbReference type="NCBI Taxonomy" id="53992"/>
    <lineage>
        <taxon>Eukaryota</taxon>
        <taxon>Metazoa</taxon>
        <taxon>Ecdysozoa</taxon>
        <taxon>Nematoda</taxon>
        <taxon>Chromadorea</taxon>
        <taxon>Rhabditida</taxon>
        <taxon>Rhabditina</taxon>
        <taxon>Rhabditomorpha</taxon>
        <taxon>Strongyloidea</taxon>
        <taxon>Strongylidae</taxon>
        <taxon>Cylicocyclus</taxon>
    </lineage>
</organism>
<comment type="caution">
    <text evidence="6">The sequence shown here is derived from an EMBL/GenBank/DDBJ whole genome shotgun (WGS) entry which is preliminary data.</text>
</comment>
<dbReference type="SMART" id="SM00042">
    <property type="entry name" value="CUB"/>
    <property type="match status" value="2"/>
</dbReference>
<feature type="chain" id="PRO_5041464130" evidence="3">
    <location>
        <begin position="22"/>
        <end position="397"/>
    </location>
</feature>
<dbReference type="CDD" id="cd00037">
    <property type="entry name" value="CLECT"/>
    <property type="match status" value="1"/>
</dbReference>
<gene>
    <name evidence="6" type="ORF">CYNAS_LOCUS2755</name>
</gene>
<dbReference type="SUPFAM" id="SSF49854">
    <property type="entry name" value="Spermadhesin, CUB domain"/>
    <property type="match status" value="2"/>
</dbReference>
<dbReference type="InterPro" id="IPR050976">
    <property type="entry name" value="Snaclec"/>
</dbReference>
<evidence type="ECO:0000259" key="4">
    <source>
        <dbReference type="PROSITE" id="PS01180"/>
    </source>
</evidence>
<dbReference type="PANTHER" id="PTHR22991:SF42">
    <property type="entry name" value="C-TYPE LECTIN DOMAIN-CONTAINING PROTEIN"/>
    <property type="match status" value="1"/>
</dbReference>
<dbReference type="Pfam" id="PF00059">
    <property type="entry name" value="Lectin_C"/>
    <property type="match status" value="1"/>
</dbReference>
<dbReference type="InterPro" id="IPR000859">
    <property type="entry name" value="CUB_dom"/>
</dbReference>
<feature type="signal peptide" evidence="3">
    <location>
        <begin position="1"/>
        <end position="21"/>
    </location>
</feature>
<protein>
    <submittedName>
        <fullName evidence="6">Uncharacterized protein</fullName>
    </submittedName>
</protein>
<evidence type="ECO:0000259" key="5">
    <source>
        <dbReference type="PROSITE" id="PS50041"/>
    </source>
</evidence>
<dbReference type="Proteomes" id="UP001176961">
    <property type="component" value="Unassembled WGS sequence"/>
</dbReference>
<feature type="domain" description="CUB" evidence="4">
    <location>
        <begin position="153"/>
        <end position="271"/>
    </location>
</feature>
<keyword evidence="1" id="KW-1015">Disulfide bond</keyword>
<sequence>MTNIFFLLAPLLCILSHYVLGDSCLPDWMFVARLHSCFLVPHYPLPWREAENYCRNEGGHLVSLSNAQEAYFVRALADQHNPQFLTWIGLIRNRSTTVDFPDSWAWSDSSPVTYTNFRAGEPSDWGDCVALSSSLEINGWVTVDCEYSQFYLCEMPANGAAAIVMHDEEGEFQSPGYPNNYPNDVAVNYFIELPADSRVVITIDYMFTEELRDILHIYDGPWEASPTLARLSGFHQNHSFLSHSNVVMAEFSSDGESNGNEIGFKAHYRAWGQRPEEILQQRDGIISSTNFPLLAPPFTHQHFLIQCADVDHVHFNITELELSGNDVLVLFEGTTINHRMLRRFTSTSPQRLPDYFRSEQNLIYIVFEAKDPFELSRWRLRYDCVRKDGVGDEVVIE</sequence>
<dbReference type="AlphaFoldDB" id="A0AA36DN77"/>
<name>A0AA36DN77_CYLNA</name>
<dbReference type="Gene3D" id="3.10.100.10">
    <property type="entry name" value="Mannose-Binding Protein A, subunit A"/>
    <property type="match status" value="1"/>
</dbReference>
<keyword evidence="7" id="KW-1185">Reference proteome</keyword>
<dbReference type="PANTHER" id="PTHR22991">
    <property type="entry name" value="PROTEIN CBG13490"/>
    <property type="match status" value="1"/>
</dbReference>
<evidence type="ECO:0000313" key="6">
    <source>
        <dbReference type="EMBL" id="CAJ0590772.1"/>
    </source>
</evidence>
<dbReference type="SUPFAM" id="SSF56436">
    <property type="entry name" value="C-type lectin-like"/>
    <property type="match status" value="1"/>
</dbReference>
<evidence type="ECO:0000313" key="7">
    <source>
        <dbReference type="Proteomes" id="UP001176961"/>
    </source>
</evidence>
<dbReference type="InterPro" id="IPR016186">
    <property type="entry name" value="C-type_lectin-like/link_sf"/>
</dbReference>
<proteinExistence type="predicted"/>
<accession>A0AA36DN77</accession>
<dbReference type="SMART" id="SM00034">
    <property type="entry name" value="CLECT"/>
    <property type="match status" value="1"/>
</dbReference>
<dbReference type="PROSITE" id="PS50041">
    <property type="entry name" value="C_TYPE_LECTIN_2"/>
    <property type="match status" value="1"/>
</dbReference>
<dbReference type="Pfam" id="PF00431">
    <property type="entry name" value="CUB"/>
    <property type="match status" value="2"/>
</dbReference>
<dbReference type="Gene3D" id="2.60.120.290">
    <property type="entry name" value="Spermadhesin, CUB domain"/>
    <property type="match status" value="2"/>
</dbReference>
<feature type="domain" description="C-type lectin" evidence="5">
    <location>
        <begin position="37"/>
        <end position="154"/>
    </location>
</feature>
<comment type="caution">
    <text evidence="2">Lacks conserved residue(s) required for the propagation of feature annotation.</text>
</comment>
<dbReference type="PROSITE" id="PS01180">
    <property type="entry name" value="CUB"/>
    <property type="match status" value="1"/>
</dbReference>
<dbReference type="InterPro" id="IPR035914">
    <property type="entry name" value="Sperma_CUB_dom_sf"/>
</dbReference>
<dbReference type="CDD" id="cd00041">
    <property type="entry name" value="CUB"/>
    <property type="match status" value="1"/>
</dbReference>
<keyword evidence="3" id="KW-0732">Signal</keyword>
<evidence type="ECO:0000256" key="1">
    <source>
        <dbReference type="ARBA" id="ARBA00023157"/>
    </source>
</evidence>
<evidence type="ECO:0000256" key="3">
    <source>
        <dbReference type="SAM" id="SignalP"/>
    </source>
</evidence>